<protein>
    <submittedName>
        <fullName evidence="1">RICIN domain-containing protein</fullName>
    </submittedName>
</protein>
<dbReference type="Gene3D" id="2.80.10.50">
    <property type="match status" value="1"/>
</dbReference>
<gene>
    <name evidence="1" type="ORF">H0H10_13855</name>
</gene>
<organism evidence="1 2">
    <name type="scientific">Streptomyces griseicoloratus</name>
    <dbReference type="NCBI Taxonomy" id="2752516"/>
    <lineage>
        <taxon>Bacteria</taxon>
        <taxon>Bacillati</taxon>
        <taxon>Actinomycetota</taxon>
        <taxon>Actinomycetes</taxon>
        <taxon>Kitasatosporales</taxon>
        <taxon>Streptomycetaceae</taxon>
        <taxon>Streptomyces</taxon>
    </lineage>
</organism>
<evidence type="ECO:0000313" key="2">
    <source>
        <dbReference type="Proteomes" id="UP000621210"/>
    </source>
</evidence>
<dbReference type="RefSeq" id="WP_188181235.1">
    <property type="nucleotide sequence ID" value="NZ_JACVQF010000187.1"/>
</dbReference>
<dbReference type="SUPFAM" id="SSF50370">
    <property type="entry name" value="Ricin B-like lectins"/>
    <property type="match status" value="1"/>
</dbReference>
<name>A0A926QQD4_9ACTN</name>
<sequence length="67" mass="7589">MYNGLIQWPCGPGKENQEFRFVPRGGDRYEIRTGYGNWCVTAAGATDGARMEFHPCDGGVRQQFFIE</sequence>
<keyword evidence="2" id="KW-1185">Reference proteome</keyword>
<dbReference type="AlphaFoldDB" id="A0A926QQD4"/>
<evidence type="ECO:0000313" key="1">
    <source>
        <dbReference type="EMBL" id="MBD0420233.1"/>
    </source>
</evidence>
<dbReference type="InterPro" id="IPR035992">
    <property type="entry name" value="Ricin_B-like_lectins"/>
</dbReference>
<dbReference type="PROSITE" id="PS50231">
    <property type="entry name" value="RICIN_B_LECTIN"/>
    <property type="match status" value="1"/>
</dbReference>
<dbReference type="Proteomes" id="UP000621210">
    <property type="component" value="Unassembled WGS sequence"/>
</dbReference>
<proteinExistence type="predicted"/>
<dbReference type="CDD" id="cd00161">
    <property type="entry name" value="beta-trefoil_Ricin-like"/>
    <property type="match status" value="1"/>
</dbReference>
<comment type="caution">
    <text evidence="1">The sequence shown here is derived from an EMBL/GenBank/DDBJ whole genome shotgun (WGS) entry which is preliminary data.</text>
</comment>
<reference evidence="1" key="2">
    <citation type="submission" date="2020-09" db="EMBL/GenBank/DDBJ databases">
        <authorList>
            <person name="Luo X."/>
        </authorList>
    </citation>
    <scope>NUCLEOTIDE SEQUENCE</scope>
    <source>
        <strain evidence="1">TRM S81-3</strain>
    </source>
</reference>
<dbReference type="EMBL" id="JACVQF010000187">
    <property type="protein sequence ID" value="MBD0420233.1"/>
    <property type="molecule type" value="Genomic_DNA"/>
</dbReference>
<reference evidence="1" key="1">
    <citation type="submission" date="2020-09" db="EMBL/GenBank/DDBJ databases">
        <title>Streptomyces grisecoloratus sp. nov., isolated from cotton soil.</title>
        <authorList>
            <person name="Xing L."/>
        </authorList>
    </citation>
    <scope>NUCLEOTIDE SEQUENCE</scope>
    <source>
        <strain evidence="1">TRM S81-3</strain>
    </source>
</reference>
<accession>A0A926QQD4</accession>